<keyword evidence="2" id="KW-1185">Reference proteome</keyword>
<sequence length="113" mass="13072">MSEVKRRNTEYFEWTKVKEEFLINYHRDNVATLYGTDDFSPTEKNERDARAKLVEEFNGEYDVELPGGIDDEVQDERSLTTQSHPVPLDVQFPDKPPKQNLSDVAIDNLDPLA</sequence>
<accession>A0ACC2NHR5</accession>
<evidence type="ECO:0000313" key="2">
    <source>
        <dbReference type="Proteomes" id="UP001239111"/>
    </source>
</evidence>
<organism evidence="1 2">
    <name type="scientific">Eretmocerus hayati</name>
    <dbReference type="NCBI Taxonomy" id="131215"/>
    <lineage>
        <taxon>Eukaryota</taxon>
        <taxon>Metazoa</taxon>
        <taxon>Ecdysozoa</taxon>
        <taxon>Arthropoda</taxon>
        <taxon>Hexapoda</taxon>
        <taxon>Insecta</taxon>
        <taxon>Pterygota</taxon>
        <taxon>Neoptera</taxon>
        <taxon>Endopterygota</taxon>
        <taxon>Hymenoptera</taxon>
        <taxon>Apocrita</taxon>
        <taxon>Proctotrupomorpha</taxon>
        <taxon>Chalcidoidea</taxon>
        <taxon>Aphelinidae</taxon>
        <taxon>Aphelininae</taxon>
        <taxon>Eretmocerus</taxon>
    </lineage>
</organism>
<dbReference type="Proteomes" id="UP001239111">
    <property type="component" value="Chromosome 3"/>
</dbReference>
<gene>
    <name evidence="1" type="ORF">QAD02_001959</name>
</gene>
<protein>
    <submittedName>
        <fullName evidence="1">Uncharacterized protein</fullName>
    </submittedName>
</protein>
<reference evidence="1" key="1">
    <citation type="submission" date="2023-04" db="EMBL/GenBank/DDBJ databases">
        <title>A chromosome-level genome assembly of the parasitoid wasp Eretmocerus hayati.</title>
        <authorList>
            <person name="Zhong Y."/>
            <person name="Liu S."/>
            <person name="Liu Y."/>
        </authorList>
    </citation>
    <scope>NUCLEOTIDE SEQUENCE</scope>
    <source>
        <strain evidence="1">ZJU_SS_LIU_2023</strain>
    </source>
</reference>
<proteinExistence type="predicted"/>
<evidence type="ECO:0000313" key="1">
    <source>
        <dbReference type="EMBL" id="KAJ8670700.1"/>
    </source>
</evidence>
<dbReference type="EMBL" id="CM056743">
    <property type="protein sequence ID" value="KAJ8670700.1"/>
    <property type="molecule type" value="Genomic_DNA"/>
</dbReference>
<name>A0ACC2NHR5_9HYME</name>
<comment type="caution">
    <text evidence="1">The sequence shown here is derived from an EMBL/GenBank/DDBJ whole genome shotgun (WGS) entry which is preliminary data.</text>
</comment>